<evidence type="ECO:0000256" key="3">
    <source>
        <dbReference type="ARBA" id="ARBA00023125"/>
    </source>
</evidence>
<feature type="domain" description="HTH lysR-type" evidence="5">
    <location>
        <begin position="5"/>
        <end position="62"/>
    </location>
</feature>
<dbReference type="Proteomes" id="UP000283458">
    <property type="component" value="Unassembled WGS sequence"/>
</dbReference>
<dbReference type="Pfam" id="PF03466">
    <property type="entry name" value="LysR_substrate"/>
    <property type="match status" value="1"/>
</dbReference>
<sequence length="306" mass="32336">MSSSLNLNRIAHFVAVVDTGSFTAAAEKLGVTKAVVSQHVARLEQEVQATLLVRTTRRLTPTEAGIAFHRSCAAILEQAEAAVAKLSESTDTPFGTVRVTAPFDYGTAILAPAAAELCRRHPGCRADLVLTDRSLDLVAEKLDLAIRVGWLADSSHQTRRIGGFRQLLVGAPDLVDHAPLRHPGELTALPWVAQSTLRTPLRWSFSHAGGDAATIEASAAVTVNATPAVRACVLAGAGVAVIPDYLVTADIAAGRLRHLLPDWSLPEGGIHAVFPSARYRSGIVRALVDLLIRAPHMGLSGEGDAP</sequence>
<dbReference type="InterPro" id="IPR036390">
    <property type="entry name" value="WH_DNA-bd_sf"/>
</dbReference>
<proteinExistence type="inferred from homology"/>
<evidence type="ECO:0000256" key="4">
    <source>
        <dbReference type="ARBA" id="ARBA00023163"/>
    </source>
</evidence>
<evidence type="ECO:0000256" key="1">
    <source>
        <dbReference type="ARBA" id="ARBA00009437"/>
    </source>
</evidence>
<dbReference type="PANTHER" id="PTHR30537">
    <property type="entry name" value="HTH-TYPE TRANSCRIPTIONAL REGULATOR"/>
    <property type="match status" value="1"/>
</dbReference>
<dbReference type="Pfam" id="PF00126">
    <property type="entry name" value="HTH_1"/>
    <property type="match status" value="1"/>
</dbReference>
<dbReference type="InterPro" id="IPR058163">
    <property type="entry name" value="LysR-type_TF_proteobact-type"/>
</dbReference>
<name>A0A418W211_9PROT</name>
<dbReference type="PRINTS" id="PR00039">
    <property type="entry name" value="HTHLYSR"/>
</dbReference>
<dbReference type="CDD" id="cd08422">
    <property type="entry name" value="PBP2_CrgA_like"/>
    <property type="match status" value="1"/>
</dbReference>
<dbReference type="OrthoDB" id="9812435at2"/>
<protein>
    <submittedName>
        <fullName evidence="6">LysR family transcriptional regulator</fullName>
    </submittedName>
</protein>
<dbReference type="RefSeq" id="WP_119829711.1">
    <property type="nucleotide sequence ID" value="NZ_QYUL01000001.1"/>
</dbReference>
<accession>A0A418W211</accession>
<keyword evidence="2" id="KW-0805">Transcription regulation</keyword>
<dbReference type="AlphaFoldDB" id="A0A418W211"/>
<dbReference type="Gene3D" id="3.40.190.290">
    <property type="match status" value="1"/>
</dbReference>
<dbReference type="SUPFAM" id="SSF53850">
    <property type="entry name" value="Periplasmic binding protein-like II"/>
    <property type="match status" value="1"/>
</dbReference>
<reference evidence="6 7" key="1">
    <citation type="submission" date="2018-09" db="EMBL/GenBank/DDBJ databases">
        <authorList>
            <person name="Zhu H."/>
        </authorList>
    </citation>
    <scope>NUCLEOTIDE SEQUENCE [LARGE SCALE GENOMIC DNA]</scope>
    <source>
        <strain evidence="6 7">K2W22B-5</strain>
    </source>
</reference>
<comment type="similarity">
    <text evidence="1">Belongs to the LysR transcriptional regulatory family.</text>
</comment>
<evidence type="ECO:0000313" key="6">
    <source>
        <dbReference type="EMBL" id="RJF84070.1"/>
    </source>
</evidence>
<comment type="caution">
    <text evidence="6">The sequence shown here is derived from an EMBL/GenBank/DDBJ whole genome shotgun (WGS) entry which is preliminary data.</text>
</comment>
<dbReference type="GO" id="GO:0006351">
    <property type="term" value="P:DNA-templated transcription"/>
    <property type="evidence" value="ECO:0007669"/>
    <property type="project" value="TreeGrafter"/>
</dbReference>
<dbReference type="GO" id="GO:0003700">
    <property type="term" value="F:DNA-binding transcription factor activity"/>
    <property type="evidence" value="ECO:0007669"/>
    <property type="project" value="InterPro"/>
</dbReference>
<dbReference type="InterPro" id="IPR005119">
    <property type="entry name" value="LysR_subst-bd"/>
</dbReference>
<evidence type="ECO:0000259" key="5">
    <source>
        <dbReference type="PROSITE" id="PS50931"/>
    </source>
</evidence>
<keyword evidence="3" id="KW-0238">DNA-binding</keyword>
<dbReference type="PANTHER" id="PTHR30537:SF66">
    <property type="entry name" value="IRON-REGULATED VIRULENCE REGULATORY PROTEIN IRGB"/>
    <property type="match status" value="1"/>
</dbReference>
<dbReference type="InterPro" id="IPR036388">
    <property type="entry name" value="WH-like_DNA-bd_sf"/>
</dbReference>
<evidence type="ECO:0000256" key="2">
    <source>
        <dbReference type="ARBA" id="ARBA00023015"/>
    </source>
</evidence>
<keyword evidence="7" id="KW-1185">Reference proteome</keyword>
<dbReference type="Gene3D" id="1.10.10.10">
    <property type="entry name" value="Winged helix-like DNA-binding domain superfamily/Winged helix DNA-binding domain"/>
    <property type="match status" value="1"/>
</dbReference>
<gene>
    <name evidence="6" type="ORF">D3877_05540</name>
</gene>
<dbReference type="EMBL" id="QYUL01000001">
    <property type="protein sequence ID" value="RJF84070.1"/>
    <property type="molecule type" value="Genomic_DNA"/>
</dbReference>
<organism evidence="6 7">
    <name type="scientific">Azospirillum cavernae</name>
    <dbReference type="NCBI Taxonomy" id="2320860"/>
    <lineage>
        <taxon>Bacteria</taxon>
        <taxon>Pseudomonadati</taxon>
        <taxon>Pseudomonadota</taxon>
        <taxon>Alphaproteobacteria</taxon>
        <taxon>Rhodospirillales</taxon>
        <taxon>Azospirillaceae</taxon>
        <taxon>Azospirillum</taxon>
    </lineage>
</organism>
<dbReference type="SUPFAM" id="SSF46785">
    <property type="entry name" value="Winged helix' DNA-binding domain"/>
    <property type="match status" value="1"/>
</dbReference>
<dbReference type="InterPro" id="IPR000847">
    <property type="entry name" value="LysR_HTH_N"/>
</dbReference>
<dbReference type="FunFam" id="1.10.10.10:FF:000001">
    <property type="entry name" value="LysR family transcriptional regulator"/>
    <property type="match status" value="1"/>
</dbReference>
<keyword evidence="4" id="KW-0804">Transcription</keyword>
<dbReference type="GO" id="GO:0043565">
    <property type="term" value="F:sequence-specific DNA binding"/>
    <property type="evidence" value="ECO:0007669"/>
    <property type="project" value="TreeGrafter"/>
</dbReference>
<dbReference type="PROSITE" id="PS50931">
    <property type="entry name" value="HTH_LYSR"/>
    <property type="match status" value="1"/>
</dbReference>
<evidence type="ECO:0000313" key="7">
    <source>
        <dbReference type="Proteomes" id="UP000283458"/>
    </source>
</evidence>